<dbReference type="Gene3D" id="2.40.170.20">
    <property type="entry name" value="TonB-dependent receptor, beta-barrel domain"/>
    <property type="match status" value="1"/>
</dbReference>
<sequence length="1013" mass="110025">MALSAKSAVSGCFVPLCVVCFLALFSFSASAQKRAITGTVADSSGTPVIGATVREKGGKAVTTCGADGTFKLTVDEKNSLVISSIGFLNTEVPVGSKTTFAITLTSNTSALNAVVVTALGVKREKRNLTFSSQQLNGEELLKTKEPNLVNTLAGKVPGIQITSSSGNAGASSRIVIRGNSSPTGENQALFVIDGVPVDNSETGNIGGGAAGSGVNRIADIDPAIIENVNILKGAAATALYGSSGARGVVLITTKNGGVDKKPVFNFSSDASFEHPLLPERQNIYGQGTTGIFYNGEDADRKTSLSWGPRMDTLKVNGQPAPTYDPYDFFRTGITTNNTISASGSNNNSNYFLSYSYFNQKGVMPGNDFKRHSFFAKYNSRIGKYVNTTFQMGYNNSKQDRLPEGASNGPLFVLLLQPVSWNPYPVLMPDGTQRGYRYSRNMPLWTLDNISNDSKVNRFLPVFTANITPTSWLTITERLGADIYTESDKYIEHPSPQIGLTGQIRNQNINFRQFNNDLIINATKTFGKFNVNLLLGNNIYTTYIQYMNINGTGLNINDFNNLSSGSTITGTESYTQTRKVGFYSQANIEYNRFLNLSLTGRYDGSSVLNPDKNFYPYGSAAASFIFSEFLGQKASNIINFGKVRLSYATVGNDGVGAYALSTPYVQAGRNTNAGFFQFPFQGQQGFLLTTALGNPTLINERLNEYEAGLEMRFLNDRINFEGSYFSRRSKNGLIPGSQITNATGYSNTTFNSAEISNKGIELLLGATPVKTKDFSWNITLNFSKIKNEVLTLGPDIDQLGRLIKGQPYNVFFGNRYKRASNGELLIDAGGLPVVDPQQGIVGDINPDWLAGMDNSFRYKQFSLSFFFDMKKGGDVQNDVESAGFYYGTAKVTATRGSMVVKGISEVDGKPNTVAVDAQTYYQTRQYESTIQDGTYIKLRNVSLSYLLPASFLAKTPFKSASLAVSGRNLWIYSPHFTGADPEVSSYGTGNSSQGIYAFSTPTARSINFSLKFSF</sequence>
<evidence type="ECO:0000256" key="1">
    <source>
        <dbReference type="ARBA" id="ARBA00004571"/>
    </source>
</evidence>
<comment type="subcellular location">
    <subcellularLocation>
        <location evidence="1 8">Cell outer membrane</location>
        <topology evidence="1 8">Multi-pass membrane protein</topology>
    </subcellularLocation>
</comment>
<accession>A0A1T5NBG6</accession>
<gene>
    <name evidence="13" type="ORF">SAMN05660461_0978</name>
</gene>
<reference evidence="13 14" key="1">
    <citation type="submission" date="2017-02" db="EMBL/GenBank/DDBJ databases">
        <authorList>
            <person name="Peterson S.W."/>
        </authorList>
    </citation>
    <scope>NUCLEOTIDE SEQUENCE [LARGE SCALE GENOMIC DNA]</scope>
    <source>
        <strain evidence="13 14">DSM 18108</strain>
    </source>
</reference>
<evidence type="ECO:0000256" key="7">
    <source>
        <dbReference type="ARBA" id="ARBA00023237"/>
    </source>
</evidence>
<dbReference type="InterPro" id="IPR023997">
    <property type="entry name" value="TonB-dep_OMP_SusC/RagA_CS"/>
</dbReference>
<comment type="similarity">
    <text evidence="8 9">Belongs to the TonB-dependent receptor family.</text>
</comment>
<feature type="signal peptide" evidence="10">
    <location>
        <begin position="1"/>
        <end position="31"/>
    </location>
</feature>
<dbReference type="Gene3D" id="2.170.130.10">
    <property type="entry name" value="TonB-dependent receptor, plug domain"/>
    <property type="match status" value="1"/>
</dbReference>
<dbReference type="STRING" id="393003.SAMN05660461_0978"/>
<keyword evidence="2 8" id="KW-0813">Transport</keyword>
<proteinExistence type="inferred from homology"/>
<keyword evidence="4 8" id="KW-0812">Transmembrane</keyword>
<dbReference type="NCBIfam" id="TIGR04056">
    <property type="entry name" value="OMP_RagA_SusC"/>
    <property type="match status" value="1"/>
</dbReference>
<evidence type="ECO:0000256" key="10">
    <source>
        <dbReference type="SAM" id="SignalP"/>
    </source>
</evidence>
<evidence type="ECO:0000259" key="12">
    <source>
        <dbReference type="Pfam" id="PF07715"/>
    </source>
</evidence>
<evidence type="ECO:0000256" key="4">
    <source>
        <dbReference type="ARBA" id="ARBA00022692"/>
    </source>
</evidence>
<dbReference type="Gene3D" id="2.60.40.1120">
    <property type="entry name" value="Carboxypeptidase-like, regulatory domain"/>
    <property type="match status" value="1"/>
</dbReference>
<keyword evidence="5 9" id="KW-0798">TonB box</keyword>
<dbReference type="InterPro" id="IPR012910">
    <property type="entry name" value="Plug_dom"/>
</dbReference>
<dbReference type="RefSeq" id="WP_079468276.1">
    <property type="nucleotide sequence ID" value="NZ_FUZZ01000001.1"/>
</dbReference>
<keyword evidence="3 8" id="KW-1134">Transmembrane beta strand</keyword>
<keyword evidence="14" id="KW-1185">Reference proteome</keyword>
<feature type="domain" description="TonB-dependent receptor plug" evidence="12">
    <location>
        <begin position="125"/>
        <end position="248"/>
    </location>
</feature>
<dbReference type="Pfam" id="PF00593">
    <property type="entry name" value="TonB_dep_Rec_b-barrel"/>
    <property type="match status" value="1"/>
</dbReference>
<evidence type="ECO:0000256" key="8">
    <source>
        <dbReference type="PROSITE-ProRule" id="PRU01360"/>
    </source>
</evidence>
<dbReference type="Pfam" id="PF07715">
    <property type="entry name" value="Plug"/>
    <property type="match status" value="1"/>
</dbReference>
<dbReference type="AlphaFoldDB" id="A0A1T5NBG6"/>
<dbReference type="PROSITE" id="PS52016">
    <property type="entry name" value="TONB_DEPENDENT_REC_3"/>
    <property type="match status" value="1"/>
</dbReference>
<dbReference type="InterPro" id="IPR023996">
    <property type="entry name" value="TonB-dep_OMP_SusC/RagA"/>
</dbReference>
<dbReference type="Pfam" id="PF13715">
    <property type="entry name" value="CarbopepD_reg_2"/>
    <property type="match status" value="1"/>
</dbReference>
<feature type="chain" id="PRO_5013137869" evidence="10">
    <location>
        <begin position="32"/>
        <end position="1013"/>
    </location>
</feature>
<evidence type="ECO:0000313" key="14">
    <source>
        <dbReference type="Proteomes" id="UP000190166"/>
    </source>
</evidence>
<feature type="domain" description="TonB-dependent receptor-like beta-barrel" evidence="11">
    <location>
        <begin position="420"/>
        <end position="912"/>
    </location>
</feature>
<evidence type="ECO:0000256" key="5">
    <source>
        <dbReference type="ARBA" id="ARBA00023077"/>
    </source>
</evidence>
<keyword evidence="7 8" id="KW-0998">Cell outer membrane</keyword>
<organism evidence="13 14">
    <name type="scientific">Chitinophaga ginsengisegetis</name>
    <dbReference type="NCBI Taxonomy" id="393003"/>
    <lineage>
        <taxon>Bacteria</taxon>
        <taxon>Pseudomonadati</taxon>
        <taxon>Bacteroidota</taxon>
        <taxon>Chitinophagia</taxon>
        <taxon>Chitinophagales</taxon>
        <taxon>Chitinophagaceae</taxon>
        <taxon>Chitinophaga</taxon>
    </lineage>
</organism>
<dbReference type="Proteomes" id="UP000190166">
    <property type="component" value="Unassembled WGS sequence"/>
</dbReference>
<evidence type="ECO:0000313" key="13">
    <source>
        <dbReference type="EMBL" id="SKC97684.1"/>
    </source>
</evidence>
<dbReference type="InterPro" id="IPR000531">
    <property type="entry name" value="Beta-barrel_TonB"/>
</dbReference>
<keyword evidence="10" id="KW-0732">Signal</keyword>
<dbReference type="GO" id="GO:0009279">
    <property type="term" value="C:cell outer membrane"/>
    <property type="evidence" value="ECO:0007669"/>
    <property type="project" value="UniProtKB-SubCell"/>
</dbReference>
<evidence type="ECO:0000256" key="3">
    <source>
        <dbReference type="ARBA" id="ARBA00022452"/>
    </source>
</evidence>
<dbReference type="InterPro" id="IPR037066">
    <property type="entry name" value="Plug_dom_sf"/>
</dbReference>
<dbReference type="EMBL" id="FUZZ01000001">
    <property type="protein sequence ID" value="SKC97684.1"/>
    <property type="molecule type" value="Genomic_DNA"/>
</dbReference>
<dbReference type="SUPFAM" id="SSF49464">
    <property type="entry name" value="Carboxypeptidase regulatory domain-like"/>
    <property type="match status" value="1"/>
</dbReference>
<evidence type="ECO:0000256" key="6">
    <source>
        <dbReference type="ARBA" id="ARBA00023136"/>
    </source>
</evidence>
<dbReference type="InterPro" id="IPR008969">
    <property type="entry name" value="CarboxyPept-like_regulatory"/>
</dbReference>
<name>A0A1T5NBG6_9BACT</name>
<evidence type="ECO:0000256" key="2">
    <source>
        <dbReference type="ARBA" id="ARBA00022448"/>
    </source>
</evidence>
<evidence type="ECO:0000256" key="9">
    <source>
        <dbReference type="RuleBase" id="RU003357"/>
    </source>
</evidence>
<keyword evidence="6 8" id="KW-0472">Membrane</keyword>
<dbReference type="SUPFAM" id="SSF56935">
    <property type="entry name" value="Porins"/>
    <property type="match status" value="1"/>
</dbReference>
<dbReference type="InterPro" id="IPR039426">
    <property type="entry name" value="TonB-dep_rcpt-like"/>
</dbReference>
<protein>
    <submittedName>
        <fullName evidence="13">TonB-linked outer membrane protein, SusC/RagA family</fullName>
    </submittedName>
</protein>
<dbReference type="NCBIfam" id="TIGR04057">
    <property type="entry name" value="SusC_RagA_signa"/>
    <property type="match status" value="1"/>
</dbReference>
<evidence type="ECO:0000259" key="11">
    <source>
        <dbReference type="Pfam" id="PF00593"/>
    </source>
</evidence>
<dbReference type="InterPro" id="IPR036942">
    <property type="entry name" value="Beta-barrel_TonB_sf"/>
</dbReference>